<comment type="caution">
    <text evidence="2">The sequence shown here is derived from an EMBL/GenBank/DDBJ whole genome shotgun (WGS) entry which is preliminary data.</text>
</comment>
<dbReference type="InterPro" id="IPR011990">
    <property type="entry name" value="TPR-like_helical_dom_sf"/>
</dbReference>
<proteinExistence type="predicted"/>
<keyword evidence="2" id="KW-0808">Transferase</keyword>
<dbReference type="InterPro" id="IPR051043">
    <property type="entry name" value="Sulfatase_Mod_Factor_Kinase"/>
</dbReference>
<dbReference type="InterPro" id="IPR005532">
    <property type="entry name" value="SUMF_dom"/>
</dbReference>
<dbReference type="Gene3D" id="3.90.1580.10">
    <property type="entry name" value="paralog of FGE (formylglycine-generating enzyme)"/>
    <property type="match status" value="1"/>
</dbReference>
<organism evidence="2 3">
    <name type="scientific">Lysobacter capsici AZ78</name>
    <dbReference type="NCBI Taxonomy" id="1444315"/>
    <lineage>
        <taxon>Bacteria</taxon>
        <taxon>Pseudomonadati</taxon>
        <taxon>Pseudomonadota</taxon>
        <taxon>Gammaproteobacteria</taxon>
        <taxon>Lysobacterales</taxon>
        <taxon>Lysobacteraceae</taxon>
        <taxon>Lysobacter</taxon>
    </lineage>
</organism>
<dbReference type="InterPro" id="IPR042095">
    <property type="entry name" value="SUMF_sf"/>
</dbReference>
<dbReference type="Pfam" id="PF03781">
    <property type="entry name" value="FGE-sulfatase"/>
    <property type="match status" value="1"/>
</dbReference>
<dbReference type="AlphaFoldDB" id="A0A108U4A8"/>
<sequence length="627" mass="67592">MLHQSLNSSGRGCGLRALMWTSIVALGLLSGCGDRAGKAASTEAAARKPIVTVSADQAVSPVPPWRAPAIAVSPDNAEDLRKRAEAALSAGKLYADADSAIPLFVALRGFAPNDRRIAAGLDRAIALLLIEGDAALKKIDDEPLSLRDAHQVAAVARAVAPEHRKVEAYLERVDRADQAQEADRLGEEDLNAGRIGEGAQAGQNGALARFREALELRPGDVRALQGIAAAESALIRRAEVAADRDDYAGAERWLAKAALVRPKLSTVSDAQGRIAEQRRARIGSLRDQGIAALPKLRGIDEARGLLATLLRIAPAGDPAAAELRERIELATHYGLFRPGQVFTDAMNFGGRGPAMVVIPHGAFRMGAPVGEADSSDAERPLRNIRFERGLAVSRYEITVGEFRRFMNSSKHRARATRRGYSTAYDERSGNLVRRGGVDWQSDYAGQPAADNLPVVHVSAKDAAAYVEWLSAITGQRYRLPSEAEYEYALRAGKQGRYPWGDGAPTNKIGNLTGSLDVSPSGRHWRNAFQGYGDGAWGPMPVGSYLPNAFGLHDMGGNVSEWVADCWHDNYRRAPRDGAAWFNPGCRTRVFRGGSWSSSPAQTRAAWRQGTSADTTNGRLGFRVVRDI</sequence>
<dbReference type="Proteomes" id="UP000023435">
    <property type="component" value="Unassembled WGS sequence"/>
</dbReference>
<dbReference type="Gene3D" id="1.25.40.10">
    <property type="entry name" value="Tetratricopeptide repeat domain"/>
    <property type="match status" value="1"/>
</dbReference>
<gene>
    <name evidence="2" type="ORF">AZ78_4962</name>
</gene>
<keyword evidence="3" id="KW-1185">Reference proteome</keyword>
<dbReference type="GO" id="GO:0016301">
    <property type="term" value="F:kinase activity"/>
    <property type="evidence" value="ECO:0007669"/>
    <property type="project" value="UniProtKB-KW"/>
</dbReference>
<dbReference type="GO" id="GO:0120147">
    <property type="term" value="F:formylglycine-generating oxidase activity"/>
    <property type="evidence" value="ECO:0007669"/>
    <property type="project" value="TreeGrafter"/>
</dbReference>
<keyword evidence="2" id="KW-0418">Kinase</keyword>
<dbReference type="EMBL" id="JAJA02000002">
    <property type="protein sequence ID" value="KWS02295.1"/>
    <property type="molecule type" value="Genomic_DNA"/>
</dbReference>
<accession>A0A108U4A8</accession>
<dbReference type="PANTHER" id="PTHR23150">
    <property type="entry name" value="SULFATASE MODIFYING FACTOR 1, 2"/>
    <property type="match status" value="1"/>
</dbReference>
<reference evidence="2 3" key="1">
    <citation type="journal article" date="2014" name="Genome Announc.">
        <title>Draft Genome Sequence of Lysobacter capsici AZ78, a Bacterium Antagonistic to Plant-Pathogenic Oomycetes.</title>
        <authorList>
            <person name="Puopolo G."/>
            <person name="Sonego P."/>
            <person name="Engelen K."/>
            <person name="Pertot I."/>
        </authorList>
    </citation>
    <scope>NUCLEOTIDE SEQUENCE [LARGE SCALE GENOMIC DNA]</scope>
    <source>
        <strain evidence="2 3">AZ78</strain>
    </source>
</reference>
<evidence type="ECO:0000313" key="2">
    <source>
        <dbReference type="EMBL" id="KWS02295.1"/>
    </source>
</evidence>
<evidence type="ECO:0000259" key="1">
    <source>
        <dbReference type="Pfam" id="PF03781"/>
    </source>
</evidence>
<evidence type="ECO:0000313" key="3">
    <source>
        <dbReference type="Proteomes" id="UP000023435"/>
    </source>
</evidence>
<protein>
    <submittedName>
        <fullName evidence="2">Serine/threonine kinase</fullName>
    </submittedName>
</protein>
<dbReference type="PANTHER" id="PTHR23150:SF35">
    <property type="entry name" value="BLL6746 PROTEIN"/>
    <property type="match status" value="1"/>
</dbReference>
<feature type="domain" description="Sulfatase-modifying factor enzyme-like" evidence="1">
    <location>
        <begin position="352"/>
        <end position="625"/>
    </location>
</feature>
<dbReference type="InterPro" id="IPR016187">
    <property type="entry name" value="CTDL_fold"/>
</dbReference>
<name>A0A108U4A8_9GAMM</name>
<dbReference type="SUPFAM" id="SSF56436">
    <property type="entry name" value="C-type lectin-like"/>
    <property type="match status" value="1"/>
</dbReference>